<comment type="caution">
    <text evidence="3">The sequence shown here is derived from an EMBL/GenBank/DDBJ whole genome shotgun (WGS) entry which is preliminary data.</text>
</comment>
<dbReference type="Gene3D" id="1.25.40.10">
    <property type="entry name" value="Tetratricopeptide repeat domain"/>
    <property type="match status" value="8"/>
</dbReference>
<dbReference type="EMBL" id="PUIA01000035">
    <property type="protein sequence ID" value="PQO33493.1"/>
    <property type="molecule type" value="Genomic_DNA"/>
</dbReference>
<dbReference type="InterPro" id="IPR019734">
    <property type="entry name" value="TPR_rpt"/>
</dbReference>
<evidence type="ECO:0000313" key="3">
    <source>
        <dbReference type="EMBL" id="PQO33493.1"/>
    </source>
</evidence>
<protein>
    <recommendedName>
        <fullName evidence="2">Ancillary SecYEG translocon subunit/Cell division coordinator CpoB TPR domain-containing protein</fullName>
    </recommendedName>
</protein>
<dbReference type="Proteomes" id="UP000240009">
    <property type="component" value="Unassembled WGS sequence"/>
</dbReference>
<dbReference type="Pfam" id="PF09976">
    <property type="entry name" value="TPR_21"/>
    <property type="match status" value="1"/>
</dbReference>
<dbReference type="Pfam" id="PF13424">
    <property type="entry name" value="TPR_12"/>
    <property type="match status" value="1"/>
</dbReference>
<evidence type="ECO:0000256" key="1">
    <source>
        <dbReference type="PROSITE-ProRule" id="PRU00339"/>
    </source>
</evidence>
<feature type="domain" description="Ancillary SecYEG translocon subunit/Cell division coordinator CpoB TPR" evidence="2">
    <location>
        <begin position="807"/>
        <end position="913"/>
    </location>
</feature>
<dbReference type="InterPro" id="IPR018704">
    <property type="entry name" value="SecYEG/CpoB_TPR"/>
</dbReference>
<dbReference type="Pfam" id="PF13432">
    <property type="entry name" value="TPR_16"/>
    <property type="match status" value="2"/>
</dbReference>
<reference evidence="3 4" key="1">
    <citation type="submission" date="2018-02" db="EMBL/GenBank/DDBJ databases">
        <title>Comparative genomes isolates from brazilian mangrove.</title>
        <authorList>
            <person name="Araujo J.E."/>
            <person name="Taketani R.G."/>
            <person name="Silva M.C.P."/>
            <person name="Loureco M.V."/>
            <person name="Andreote F.D."/>
        </authorList>
    </citation>
    <scope>NUCLEOTIDE SEQUENCE [LARGE SCALE GENOMIC DNA]</scope>
    <source>
        <strain evidence="3 4">HEX-2 MGV</strain>
    </source>
</reference>
<sequence>MSSDRSSREAMLADMISATHSQFSRIETAARVQGMRPSFQKLWLVVVFALVATGGAMARAEQATDQYRIASFHYARGDWQQAIDAFDQFLAQHPDHSQVGIIHFYRGESLVQLSRCDEALRAYTLFLSKLPDHSFVEHAEFRVAECYFLSGQNEAAKNAFQIFQSKYKTSKLIPHAYPYLAEIASKEKHWDEAILMYGKSVKAAATPSIAVESRLGLARCYGQTGDWKEAGLAYEQLLIDLKEHPGKYAAGSIALEAGIAEFKAANYRRAVDRFELAAKEEPKLADQTSFWIAKTYYQVRDWPNAVERLQQLKTSKSLPEFQDEIHYLLGKTSLAQGNTEDAIALFNELSVAWSDSSWTDEALYQLITIHLESGDLAAAQVAWQQLSQRTQPSGLTVRAQMNLAAQLQASDAHEKALEVLQPEFSNLDAEVAQVQRRKYLMAVSLFALSRKEEAKQLLEAPEAMQAGTYRGMSRMLLGLIYSQNEDWIKTIDALDGALKDLTATEQRNQVQLRRTTALLHCDRVTEAKEAWQQVDHRRIADATYLSEVVQIAGAAYRNGEIAWAKTLYEELAAKDNAEKFVEQGLAGLAWCQLANSDAAAATKTLDQLLEKNPNSALAVGAMYQQAQQMEESDIELAIGRYQQLAKHYPQDPLAAHAKLRCASLLDQLQRDAEAEAILVELTESQPDVLPVEDLWYRLAWVRMDQKKQDEALDAFEQIHQRFQDSDLWEDSTYRIAEAALNAGDIEKARQYLQKLLEKKGQSKVAMFGRYMLGQVEVQAGNWQDAIGHMDAVAEHVADEPLHSMAMFWGGEARFRSEKFDDAKAKFEQMLTDNLGRDLESLPVAEMRLAQIFAHQDNWEAAYEKALEIENDYPTFSQAHELDYLMGRCLARQGEFQKARAAYTKVIQSPTAQKGETAAMAQWMIGETFFHQKNYDAAVRAYAQVASNYEAFPKWKAAALLQIGKCHEIQENWEKATQYYTEVRTDFENTPFAPEAETRLSVVRQRTLQAQREGTRTK</sequence>
<dbReference type="AlphaFoldDB" id="A0A2S8FMR8"/>
<accession>A0A2S8FMR8</accession>
<dbReference type="Pfam" id="PF13174">
    <property type="entry name" value="TPR_6"/>
    <property type="match status" value="5"/>
</dbReference>
<gene>
    <name evidence="3" type="ORF">C5Y96_11705</name>
</gene>
<proteinExistence type="predicted"/>
<dbReference type="PROSITE" id="PS50005">
    <property type="entry name" value="TPR"/>
    <property type="match status" value="1"/>
</dbReference>
<dbReference type="Pfam" id="PF13176">
    <property type="entry name" value="TPR_7"/>
    <property type="match status" value="1"/>
</dbReference>
<organism evidence="3 4">
    <name type="scientific">Blastopirellula marina</name>
    <dbReference type="NCBI Taxonomy" id="124"/>
    <lineage>
        <taxon>Bacteria</taxon>
        <taxon>Pseudomonadati</taxon>
        <taxon>Planctomycetota</taxon>
        <taxon>Planctomycetia</taxon>
        <taxon>Pirellulales</taxon>
        <taxon>Pirellulaceae</taxon>
        <taxon>Blastopirellula</taxon>
    </lineage>
</organism>
<feature type="repeat" description="TPR" evidence="1">
    <location>
        <begin position="63"/>
        <end position="96"/>
    </location>
</feature>
<dbReference type="InterPro" id="IPR011990">
    <property type="entry name" value="TPR-like_helical_dom_sf"/>
</dbReference>
<dbReference type="PANTHER" id="PTHR37423">
    <property type="entry name" value="SOLUBLE LYTIC MUREIN TRANSGLYCOSYLASE-RELATED"/>
    <property type="match status" value="1"/>
</dbReference>
<evidence type="ECO:0000259" key="2">
    <source>
        <dbReference type="Pfam" id="PF09976"/>
    </source>
</evidence>
<keyword evidence="1" id="KW-0802">TPR repeat</keyword>
<evidence type="ECO:0000313" key="4">
    <source>
        <dbReference type="Proteomes" id="UP000240009"/>
    </source>
</evidence>
<dbReference type="SUPFAM" id="SSF48452">
    <property type="entry name" value="TPR-like"/>
    <property type="match status" value="5"/>
</dbReference>
<dbReference type="SMART" id="SM00028">
    <property type="entry name" value="TPR"/>
    <property type="match status" value="13"/>
</dbReference>
<name>A0A2S8FMR8_9BACT</name>
<dbReference type="PANTHER" id="PTHR37423:SF2">
    <property type="entry name" value="MEMBRANE-BOUND LYTIC MUREIN TRANSGLYCOSYLASE C"/>
    <property type="match status" value="1"/>
</dbReference>